<dbReference type="Pfam" id="PF13855">
    <property type="entry name" value="LRR_8"/>
    <property type="match status" value="1"/>
</dbReference>
<dbReference type="EMBL" id="GISG01011164">
    <property type="protein sequence ID" value="MBA4616389.1"/>
    <property type="molecule type" value="Transcribed_RNA"/>
</dbReference>
<reference evidence="1" key="1">
    <citation type="journal article" date="2013" name="J. Plant Res.">
        <title>Effect of fungi and light on seed germination of three Opuntia species from semiarid lands of central Mexico.</title>
        <authorList>
            <person name="Delgado-Sanchez P."/>
            <person name="Jimenez-Bremont J.F."/>
            <person name="Guerrero-Gonzalez Mde L."/>
            <person name="Flores J."/>
        </authorList>
    </citation>
    <scope>NUCLEOTIDE SEQUENCE</scope>
    <source>
        <tissue evidence="1">Cladode</tissue>
    </source>
</reference>
<dbReference type="SUPFAM" id="SSF52058">
    <property type="entry name" value="L domain-like"/>
    <property type="match status" value="1"/>
</dbReference>
<protein>
    <recommendedName>
        <fullName evidence="2">2-alkenal reductase (NAD(P)(+))</fullName>
    </recommendedName>
</protein>
<dbReference type="PANTHER" id="PTHR48009:SF9">
    <property type="entry name" value="LRR RECEPTOR-LIKE SERINE_THREONINE-PROTEIN KINASE GSO1"/>
    <property type="match status" value="1"/>
</dbReference>
<proteinExistence type="predicted"/>
<dbReference type="Gene3D" id="3.80.10.10">
    <property type="entry name" value="Ribonuclease Inhibitor"/>
    <property type="match status" value="1"/>
</dbReference>
<reference evidence="1" key="2">
    <citation type="submission" date="2020-07" db="EMBL/GenBank/DDBJ databases">
        <authorList>
            <person name="Vera ALvarez R."/>
            <person name="Arias-Moreno D.M."/>
            <person name="Jimenez-Jacinto V."/>
            <person name="Jimenez-Bremont J.F."/>
            <person name="Swaminathan K."/>
            <person name="Moose S.P."/>
            <person name="Guerrero-Gonzalez M.L."/>
            <person name="Marino-Ramirez L."/>
            <person name="Landsman D."/>
            <person name="Rodriguez-Kessler M."/>
            <person name="Delgado-Sanchez P."/>
        </authorList>
    </citation>
    <scope>NUCLEOTIDE SEQUENCE</scope>
    <source>
        <tissue evidence="1">Cladode</tissue>
    </source>
</reference>
<accession>A0A7C9CMP7</accession>
<organism evidence="1">
    <name type="scientific">Opuntia streptacantha</name>
    <name type="common">Prickly pear cactus</name>
    <name type="synonym">Opuntia cardona</name>
    <dbReference type="NCBI Taxonomy" id="393608"/>
    <lineage>
        <taxon>Eukaryota</taxon>
        <taxon>Viridiplantae</taxon>
        <taxon>Streptophyta</taxon>
        <taxon>Embryophyta</taxon>
        <taxon>Tracheophyta</taxon>
        <taxon>Spermatophyta</taxon>
        <taxon>Magnoliopsida</taxon>
        <taxon>eudicotyledons</taxon>
        <taxon>Gunneridae</taxon>
        <taxon>Pentapetalae</taxon>
        <taxon>Caryophyllales</taxon>
        <taxon>Cactineae</taxon>
        <taxon>Cactaceae</taxon>
        <taxon>Opuntioideae</taxon>
        <taxon>Opuntia</taxon>
    </lineage>
</organism>
<name>A0A7C9CMP7_OPUST</name>
<dbReference type="AlphaFoldDB" id="A0A7C9CMP7"/>
<sequence length="240" mass="25743">MAPSHLHSPPLICSNLSPFGPTPSLGPSLLQLGTSSRSKNLTFLLPKLPPNLQALAIKANSLSGPISKSSFDGLTQLETVELSANSLAGVLKGWFFQLPSLQQVNLANNSLTGVEIWKPDKDYSELVAVDLGFNKIEGYLPVNFSEYPVLASLSLRYNRLRGPIPLEFSQKGTLKRLYLDGNYLTGTPPPGFFAGAGGVAGSIGDNCLRACPASSQLCLPSQKPGSVCKQMYDRKRGRSH</sequence>
<dbReference type="InterPro" id="IPR032675">
    <property type="entry name" value="LRR_dom_sf"/>
</dbReference>
<dbReference type="InterPro" id="IPR053213">
    <property type="entry name" value="RLP29"/>
</dbReference>
<dbReference type="InterPro" id="IPR001611">
    <property type="entry name" value="Leu-rich_rpt"/>
</dbReference>
<evidence type="ECO:0000313" key="1">
    <source>
        <dbReference type="EMBL" id="MBA4616389.1"/>
    </source>
</evidence>
<dbReference type="PANTHER" id="PTHR48009">
    <property type="entry name" value="LEUCINE-RICH REPEAT (LRR) FAMILY PROTEIN"/>
    <property type="match status" value="1"/>
</dbReference>
<evidence type="ECO:0008006" key="2">
    <source>
        <dbReference type="Google" id="ProtNLM"/>
    </source>
</evidence>
<dbReference type="Pfam" id="PF00560">
    <property type="entry name" value="LRR_1"/>
    <property type="match status" value="1"/>
</dbReference>